<dbReference type="EMBL" id="CP114589">
    <property type="protein sequence ID" value="WBA10321.1"/>
    <property type="molecule type" value="Genomic_DNA"/>
</dbReference>
<name>A0AA47KNW1_9GAMM</name>
<evidence type="ECO:0000256" key="2">
    <source>
        <dbReference type="SAM" id="SignalP"/>
    </source>
</evidence>
<proteinExistence type="predicted"/>
<dbReference type="PROSITE" id="PS51257">
    <property type="entry name" value="PROKAR_LIPOPROTEIN"/>
    <property type="match status" value="1"/>
</dbReference>
<geneLocation type="plasmid" evidence="3 4">
    <name>unnamed</name>
</geneLocation>
<sequence>MKKTYLLAPLALVVALVGCEQQANEPQEAQSQVESSLDDAQNAVKEGTEQAMDSAENAIDSAENTVSEMVDHHNAKTSLDWNGTYQGVVPCADCEGIDTTLTLNQDNTYSLTKTYLGKEGEALKESGTFKWDETGSVVILEGLTDSPNHFFVAENQVIMQDMNGETIEGDLAEMYHLKKQ</sequence>
<protein>
    <submittedName>
        <fullName evidence="3">Copper resistance protein NlpE</fullName>
    </submittedName>
</protein>
<dbReference type="InterPro" id="IPR007298">
    <property type="entry name" value="Cu-R_lipoprotein_NlpE"/>
</dbReference>
<feature type="signal peptide" evidence="2">
    <location>
        <begin position="1"/>
        <end position="23"/>
    </location>
</feature>
<feature type="chain" id="PRO_5041242913" evidence="2">
    <location>
        <begin position="24"/>
        <end position="180"/>
    </location>
</feature>
<evidence type="ECO:0000313" key="3">
    <source>
        <dbReference type="EMBL" id="WBA10321.1"/>
    </source>
</evidence>
<dbReference type="Proteomes" id="UP001164748">
    <property type="component" value="Plasmid unnamed"/>
</dbReference>
<dbReference type="Pfam" id="PF04170">
    <property type="entry name" value="NlpE"/>
    <property type="match status" value="1"/>
</dbReference>
<feature type="compositionally biased region" description="Polar residues" evidence="1">
    <location>
        <begin position="26"/>
        <end position="39"/>
    </location>
</feature>
<gene>
    <name evidence="3" type="ORF">N8M53_13265</name>
</gene>
<dbReference type="Gene3D" id="2.40.128.640">
    <property type="match status" value="1"/>
</dbReference>
<evidence type="ECO:0000256" key="1">
    <source>
        <dbReference type="SAM" id="MobiDB-lite"/>
    </source>
</evidence>
<reference evidence="3" key="1">
    <citation type="submission" date="2022-09" db="EMBL/GenBank/DDBJ databases">
        <authorList>
            <person name="Li Z.-J."/>
        </authorList>
    </citation>
    <scope>NUCLEOTIDE SEQUENCE</scope>
    <source>
        <strain evidence="3">TGB11</strain>
        <plasmid evidence="3">unnamed</plasmid>
    </source>
</reference>
<dbReference type="RefSeq" id="WP_269580342.1">
    <property type="nucleotide sequence ID" value="NZ_CP114589.1"/>
</dbReference>
<dbReference type="AlphaFoldDB" id="A0AA47KNW1"/>
<keyword evidence="3" id="KW-0614">Plasmid</keyword>
<keyword evidence="2" id="KW-0732">Signal</keyword>
<feature type="region of interest" description="Disordered" evidence="1">
    <location>
        <begin position="26"/>
        <end position="49"/>
    </location>
</feature>
<organism evidence="3 4">
    <name type="scientific">Salinivibrio kushneri</name>
    <dbReference type="NCBI Taxonomy" id="1908198"/>
    <lineage>
        <taxon>Bacteria</taxon>
        <taxon>Pseudomonadati</taxon>
        <taxon>Pseudomonadota</taxon>
        <taxon>Gammaproteobacteria</taxon>
        <taxon>Vibrionales</taxon>
        <taxon>Vibrionaceae</taxon>
        <taxon>Salinivibrio</taxon>
    </lineage>
</organism>
<evidence type="ECO:0000313" key="4">
    <source>
        <dbReference type="Proteomes" id="UP001164748"/>
    </source>
</evidence>
<accession>A0AA47KNW1</accession>